<dbReference type="PANTHER" id="PTHR30469">
    <property type="entry name" value="MULTIDRUG RESISTANCE PROTEIN MDTA"/>
    <property type="match status" value="1"/>
</dbReference>
<dbReference type="Pfam" id="PF25967">
    <property type="entry name" value="RND-MFP_C"/>
    <property type="match status" value="1"/>
</dbReference>
<feature type="transmembrane region" description="Helical" evidence="4">
    <location>
        <begin position="15"/>
        <end position="38"/>
    </location>
</feature>
<reference evidence="8 9" key="1">
    <citation type="submission" date="2021-03" db="EMBL/GenBank/DDBJ databases">
        <title>Five novel Rahnella species.</title>
        <authorList>
            <person name="Brady C."/>
            <person name="Asselin J."/>
            <person name="Beer S."/>
            <person name="Bruberg M.B."/>
            <person name="Crampton B."/>
            <person name="Venter S."/>
            <person name="Arnold D."/>
            <person name="Denman S."/>
        </authorList>
    </citation>
    <scope>NUCLEOTIDE SEQUENCE [LARGE SCALE GENOMIC DNA]</scope>
    <source>
        <strain evidence="8 9">H11b</strain>
    </source>
</reference>
<dbReference type="Proteomes" id="UP000734343">
    <property type="component" value="Unassembled WGS sequence"/>
</dbReference>
<dbReference type="RefSeq" id="WP_217173874.1">
    <property type="nucleotide sequence ID" value="NZ_JAFMOW010000064.1"/>
</dbReference>
<accession>A0ABS6LY03</accession>
<dbReference type="InterPro" id="IPR006143">
    <property type="entry name" value="RND_pump_MFP"/>
</dbReference>
<sequence length="380" mass="39799">MTVTLTDYVRHAVRHLHPCICLAPLIPAACLLVLTVILTGCGDKSRKPVAPARPVHVLIAPLPSPSATEPLTGEIRAHEEVTLGFRLDGRVLSRAVDVGDRVVAGQVLATQESGTSRNQLNSAQADLDSARAAEQVAALNLRRMQLLMPGGAIARTQLDSAQSDWQAARSRRLSSEDSLKTARENLSLTQLTAPADGVITQVSVAAGQVVSAGQTVVTLASGSGCDAVFDVASPQSFSQQTGGTFNVSLLSDPSVVTPGHLRDISPQADPQTRTWRVRLTLDNPPPAMALGASVQISLVHAGQPVIALPASALTRAGGNPAIFIVNSQTLTLRLRPVVLDRYSASDIFISAGLRPGETVVIAGVSQLRDGEKVTLGESAE</sequence>
<dbReference type="NCBIfam" id="TIGR01730">
    <property type="entry name" value="RND_mfp"/>
    <property type="match status" value="1"/>
</dbReference>
<evidence type="ECO:0000259" key="5">
    <source>
        <dbReference type="Pfam" id="PF25917"/>
    </source>
</evidence>
<keyword evidence="9" id="KW-1185">Reference proteome</keyword>
<evidence type="ECO:0000259" key="6">
    <source>
        <dbReference type="Pfam" id="PF25954"/>
    </source>
</evidence>
<evidence type="ECO:0000256" key="3">
    <source>
        <dbReference type="ARBA" id="ARBA00022448"/>
    </source>
</evidence>
<name>A0ABS6LY03_9GAMM</name>
<dbReference type="Pfam" id="PF25917">
    <property type="entry name" value="BSH_RND"/>
    <property type="match status" value="1"/>
</dbReference>
<organism evidence="8 9">
    <name type="scientific">Rahnella bonaserana</name>
    <dbReference type="NCBI Taxonomy" id="2816248"/>
    <lineage>
        <taxon>Bacteria</taxon>
        <taxon>Pseudomonadati</taxon>
        <taxon>Pseudomonadota</taxon>
        <taxon>Gammaproteobacteria</taxon>
        <taxon>Enterobacterales</taxon>
        <taxon>Yersiniaceae</taxon>
        <taxon>Rahnella</taxon>
    </lineage>
</organism>
<feature type="domain" description="Multidrug resistance protein MdtA-like barrel-sandwich hybrid" evidence="5">
    <location>
        <begin position="80"/>
        <end position="216"/>
    </location>
</feature>
<dbReference type="InterPro" id="IPR058625">
    <property type="entry name" value="MdtA-like_BSH"/>
</dbReference>
<evidence type="ECO:0000256" key="1">
    <source>
        <dbReference type="ARBA" id="ARBA00004196"/>
    </source>
</evidence>
<gene>
    <name evidence="8" type="ORF">J1778_15145</name>
</gene>
<feature type="domain" description="CusB-like beta-barrel" evidence="6">
    <location>
        <begin position="231"/>
        <end position="300"/>
    </location>
</feature>
<comment type="caution">
    <text evidence="8">The sequence shown here is derived from an EMBL/GenBank/DDBJ whole genome shotgun (WGS) entry which is preliminary data.</text>
</comment>
<dbReference type="PANTHER" id="PTHR30469:SF15">
    <property type="entry name" value="HLYD FAMILY OF SECRETION PROTEINS"/>
    <property type="match status" value="1"/>
</dbReference>
<protein>
    <submittedName>
        <fullName evidence="8">Efflux RND transporter periplasmic adaptor subunit</fullName>
    </submittedName>
</protein>
<comment type="similarity">
    <text evidence="2">Belongs to the membrane fusion protein (MFP) (TC 8.A.1) family.</text>
</comment>
<evidence type="ECO:0000313" key="8">
    <source>
        <dbReference type="EMBL" id="MBU9856615.1"/>
    </source>
</evidence>
<dbReference type="Pfam" id="PF25954">
    <property type="entry name" value="Beta-barrel_RND_2"/>
    <property type="match status" value="1"/>
</dbReference>
<evidence type="ECO:0000313" key="9">
    <source>
        <dbReference type="Proteomes" id="UP000734343"/>
    </source>
</evidence>
<proteinExistence type="inferred from homology"/>
<evidence type="ECO:0000256" key="2">
    <source>
        <dbReference type="ARBA" id="ARBA00009477"/>
    </source>
</evidence>
<dbReference type="InterPro" id="IPR058627">
    <property type="entry name" value="MdtA-like_C"/>
</dbReference>
<comment type="subcellular location">
    <subcellularLocation>
        <location evidence="1">Cell envelope</location>
    </subcellularLocation>
</comment>
<dbReference type="EMBL" id="JAFMOW010000064">
    <property type="protein sequence ID" value="MBU9856615.1"/>
    <property type="molecule type" value="Genomic_DNA"/>
</dbReference>
<keyword evidence="4" id="KW-0812">Transmembrane</keyword>
<evidence type="ECO:0000256" key="4">
    <source>
        <dbReference type="SAM" id="Phobius"/>
    </source>
</evidence>
<keyword evidence="4" id="KW-1133">Transmembrane helix</keyword>
<keyword evidence="4" id="KW-0472">Membrane</keyword>
<dbReference type="InterPro" id="IPR058792">
    <property type="entry name" value="Beta-barrel_RND_2"/>
</dbReference>
<evidence type="ECO:0000259" key="7">
    <source>
        <dbReference type="Pfam" id="PF25967"/>
    </source>
</evidence>
<feature type="domain" description="Multidrug resistance protein MdtA-like C-terminal permuted SH3" evidence="7">
    <location>
        <begin position="305"/>
        <end position="364"/>
    </location>
</feature>
<keyword evidence="3" id="KW-0813">Transport</keyword>